<dbReference type="EMBL" id="JAHLZN010000001">
    <property type="protein sequence ID" value="MBU6112556.1"/>
    <property type="molecule type" value="Genomic_DNA"/>
</dbReference>
<dbReference type="InterPro" id="IPR018913">
    <property type="entry name" value="BppU_N"/>
</dbReference>
<name>A0ABS6GTE2_MAMLE</name>
<dbReference type="Proteomes" id="UP000770161">
    <property type="component" value="Unassembled WGS sequence"/>
</dbReference>
<comment type="caution">
    <text evidence="2">The sequence shown here is derived from an EMBL/GenBank/DDBJ whole genome shotgun (WGS) entry which is preliminary data.</text>
</comment>
<evidence type="ECO:0000313" key="3">
    <source>
        <dbReference type="Proteomes" id="UP000770161"/>
    </source>
</evidence>
<evidence type="ECO:0000313" key="2">
    <source>
        <dbReference type="EMBL" id="MBU6112556.1"/>
    </source>
</evidence>
<accession>A0ABS6GTE2</accession>
<dbReference type="RefSeq" id="WP_216683202.1">
    <property type="nucleotide sequence ID" value="NZ_JAHLZN010000001.1"/>
</dbReference>
<dbReference type="Pfam" id="PF10651">
    <property type="entry name" value="BppU_N"/>
    <property type="match status" value="1"/>
</dbReference>
<keyword evidence="3" id="KW-1185">Reference proteome</keyword>
<evidence type="ECO:0000259" key="1">
    <source>
        <dbReference type="Pfam" id="PF10651"/>
    </source>
</evidence>
<protein>
    <submittedName>
        <fullName evidence="2">BppU family phage baseplate upper protein</fullName>
    </submittedName>
</protein>
<reference evidence="2 3" key="1">
    <citation type="submission" date="2021-06" db="EMBL/GenBank/DDBJ databases">
        <title>Staphylococcus lentus K169 genome sequencing.</title>
        <authorList>
            <person name="Sundareshan S."/>
            <person name="Akhila D.S."/>
            <person name="Prachi D."/>
            <person name="Sivakumar R."/>
            <person name="Rajendhran J."/>
            <person name="Isloor S."/>
            <person name="Hegde N.R."/>
        </authorList>
    </citation>
    <scope>NUCLEOTIDE SEQUENCE [LARGE SCALE GENOMIC DNA]</scope>
    <source>
        <strain evidence="2 3">K169</strain>
    </source>
</reference>
<organism evidence="2 3">
    <name type="scientific">Mammaliicoccus lentus</name>
    <name type="common">Staphylococcus lentus</name>
    <dbReference type="NCBI Taxonomy" id="42858"/>
    <lineage>
        <taxon>Bacteria</taxon>
        <taxon>Bacillati</taxon>
        <taxon>Bacillota</taxon>
        <taxon>Bacilli</taxon>
        <taxon>Bacillales</taxon>
        <taxon>Staphylococcaceae</taxon>
        <taxon>Mammaliicoccus</taxon>
    </lineage>
</organism>
<sequence length="434" mass="48973">MNEYNIVPNKKAKISLDTNAFLQSRSDLDVTFSTADRDTAIFEFNVTQNKKPLLLGEANIKSSIVFIHSKGLKVRVPLEITDSMNGKISVKVPDDILKLPGKVTSQVYVTRKTPDKTHAIVVERIFSFTIQESLAWEFDGETKLNYIIEFDELEEHLNQRVVAIEEAIANLEDYVTKVEEARDKGLSDIQIATTNSLKELKDLADEKLNAITDKGDAYENIFNAIKSDVESNKQEVVETYDAFIQNHQDIVSDFETIVSDYEEQVNTKLDSAVDQLNQNIEDAELVKYEDIEDMETKTNAETKRNEVLTNAKDYTDDIFSQRLKSLWNGSVNTVGSTLTLNESFKNYPYIIFNLSFGGGKFSKIVYTTPGTFFEMRELNMGNTDASNPVIYEIGISVPSNTEFKIAHNNAYNIEDKRPNVGASSITIERIVGVK</sequence>
<proteinExistence type="predicted"/>
<feature type="domain" description="BppU N-terminal" evidence="1">
    <location>
        <begin position="10"/>
        <end position="158"/>
    </location>
</feature>
<gene>
    <name evidence="2" type="ORF">KQ656_01225</name>
</gene>